<feature type="coiled-coil region" evidence="1">
    <location>
        <begin position="103"/>
        <end position="158"/>
    </location>
</feature>
<accession>A0AAU9TLG0</accession>
<name>A0AAU9TLG0_EUPED</name>
<sequence length="186" mass="21719">MPRVQRSPPTVPCISLAQTQSEPDLMQVPNEAEPEKGTINVIPRCKRPRSELSPGKLHLATFKYELNMNLNDMFQKWQEAHEKNSFKIIENQNTILTKLVSDVNEIKLQNTQIQNLNQEIEKSMIFINEQYEDLKERISKLEKERSFLIDHNKSLENKLKYIQHSSRCASIVIRNVPMKEKKSSMV</sequence>
<evidence type="ECO:0000313" key="3">
    <source>
        <dbReference type="Proteomes" id="UP001153954"/>
    </source>
</evidence>
<evidence type="ECO:0000256" key="1">
    <source>
        <dbReference type="SAM" id="Coils"/>
    </source>
</evidence>
<organism evidence="2 3">
    <name type="scientific">Euphydryas editha</name>
    <name type="common">Edith's checkerspot</name>
    <dbReference type="NCBI Taxonomy" id="104508"/>
    <lineage>
        <taxon>Eukaryota</taxon>
        <taxon>Metazoa</taxon>
        <taxon>Ecdysozoa</taxon>
        <taxon>Arthropoda</taxon>
        <taxon>Hexapoda</taxon>
        <taxon>Insecta</taxon>
        <taxon>Pterygota</taxon>
        <taxon>Neoptera</taxon>
        <taxon>Endopterygota</taxon>
        <taxon>Lepidoptera</taxon>
        <taxon>Glossata</taxon>
        <taxon>Ditrysia</taxon>
        <taxon>Papilionoidea</taxon>
        <taxon>Nymphalidae</taxon>
        <taxon>Nymphalinae</taxon>
        <taxon>Euphydryas</taxon>
    </lineage>
</organism>
<evidence type="ECO:0000313" key="2">
    <source>
        <dbReference type="EMBL" id="CAH2087533.1"/>
    </source>
</evidence>
<gene>
    <name evidence="2" type="ORF">EEDITHA_LOCUS3784</name>
</gene>
<proteinExistence type="predicted"/>
<comment type="caution">
    <text evidence="2">The sequence shown here is derived from an EMBL/GenBank/DDBJ whole genome shotgun (WGS) entry which is preliminary data.</text>
</comment>
<dbReference type="EMBL" id="CAKOGL010000006">
    <property type="protein sequence ID" value="CAH2087533.1"/>
    <property type="molecule type" value="Genomic_DNA"/>
</dbReference>
<dbReference type="Proteomes" id="UP001153954">
    <property type="component" value="Unassembled WGS sequence"/>
</dbReference>
<reference evidence="2" key="1">
    <citation type="submission" date="2022-03" db="EMBL/GenBank/DDBJ databases">
        <authorList>
            <person name="Tunstrom K."/>
        </authorList>
    </citation>
    <scope>NUCLEOTIDE SEQUENCE</scope>
</reference>
<keyword evidence="1" id="KW-0175">Coiled coil</keyword>
<keyword evidence="3" id="KW-1185">Reference proteome</keyword>
<dbReference type="AlphaFoldDB" id="A0AAU9TLG0"/>
<protein>
    <submittedName>
        <fullName evidence="2">Uncharacterized protein</fullName>
    </submittedName>
</protein>